<dbReference type="Pfam" id="PF01734">
    <property type="entry name" value="Patatin"/>
    <property type="match status" value="1"/>
</dbReference>
<dbReference type="AlphaFoldDB" id="A0A516SKC4"/>
<evidence type="ECO:0000256" key="1">
    <source>
        <dbReference type="ARBA" id="ARBA00022801"/>
    </source>
</evidence>
<evidence type="ECO:0000256" key="2">
    <source>
        <dbReference type="ARBA" id="ARBA00022963"/>
    </source>
</evidence>
<feature type="short sequence motif" description="GXSXG" evidence="4">
    <location>
        <begin position="64"/>
        <end position="68"/>
    </location>
</feature>
<reference evidence="7" key="1">
    <citation type="submission" date="2019-07" db="EMBL/GenBank/DDBJ databases">
        <title>Chitinimonas sp. nov., isolated from Ny-Alesund, arctica soil.</title>
        <authorList>
            <person name="Xu Q."/>
            <person name="Peng F."/>
        </authorList>
    </citation>
    <scope>NUCLEOTIDE SEQUENCE [LARGE SCALE GENOMIC DNA]</scope>
    <source>
        <strain evidence="7">R3-44</strain>
    </source>
</reference>
<dbReference type="InterPro" id="IPR016035">
    <property type="entry name" value="Acyl_Trfase/lysoPLipase"/>
</dbReference>
<dbReference type="GO" id="GO:0016042">
    <property type="term" value="P:lipid catabolic process"/>
    <property type="evidence" value="ECO:0007669"/>
    <property type="project" value="UniProtKB-UniRule"/>
</dbReference>
<keyword evidence="7" id="KW-1185">Reference proteome</keyword>
<dbReference type="InterPro" id="IPR002641">
    <property type="entry name" value="PNPLA_dom"/>
</dbReference>
<comment type="caution">
    <text evidence="4">Lacks conserved residue(s) required for the propagation of feature annotation.</text>
</comment>
<dbReference type="OrthoDB" id="4080114at2"/>
<gene>
    <name evidence="6" type="ORF">FNU76_20885</name>
</gene>
<evidence type="ECO:0000256" key="3">
    <source>
        <dbReference type="ARBA" id="ARBA00023098"/>
    </source>
</evidence>
<dbReference type="Proteomes" id="UP000317550">
    <property type="component" value="Chromosome"/>
</dbReference>
<dbReference type="PANTHER" id="PTHR14226:SF57">
    <property type="entry name" value="BLR7027 PROTEIN"/>
    <property type="match status" value="1"/>
</dbReference>
<sequence>MHYAERARLASENQKEGLRLETNNLIGLVMSGGGARAAYQVGVLRAIAKMLPKDAPNPFQIICGTSAGGINAAALAAGARQFRKSVCKLEYVWKNFHVDEVYRTDVRTMLRQFGHWVSSLLFGGFGRHNPRSFLDNTPLDGLLQRLIDFDDIDRAIEAGALTALSITASGYNSGQSVSFFQGVSSLEGWNRVQRLGCRSKIEIKHLLATSAIPFVFPAVRINREWFGDGSVRQVAPISPALHLGAHKVLVVGVSTAREPSTERLYVPTYPTLAQVAGHLMNSVFIDGMEVDLERITRVNHTISFIPEERRKDGVNLKKVEMLVISPSKPLEQIASRHTGHFPWTLRFVLGGLGALKRQGSVLTSYLLFHRHYTRDLIELGYNDAMRRRDDIVRFLGYDPAALAPHED</sequence>
<evidence type="ECO:0000259" key="5">
    <source>
        <dbReference type="PROSITE" id="PS51635"/>
    </source>
</evidence>
<evidence type="ECO:0000313" key="7">
    <source>
        <dbReference type="Proteomes" id="UP000317550"/>
    </source>
</evidence>
<keyword evidence="3 4" id="KW-0443">Lipid metabolism</keyword>
<dbReference type="GO" id="GO:0016787">
    <property type="term" value="F:hydrolase activity"/>
    <property type="evidence" value="ECO:0007669"/>
    <property type="project" value="UniProtKB-UniRule"/>
</dbReference>
<dbReference type="Gene3D" id="3.40.1090.10">
    <property type="entry name" value="Cytosolic phospholipase A2 catalytic domain"/>
    <property type="match status" value="1"/>
</dbReference>
<feature type="domain" description="PNPLA" evidence="5">
    <location>
        <begin position="28"/>
        <end position="241"/>
    </location>
</feature>
<dbReference type="SUPFAM" id="SSF52151">
    <property type="entry name" value="FabD/lysophospholipase-like"/>
    <property type="match status" value="1"/>
</dbReference>
<organism evidence="6 7">
    <name type="scientific">Chitinimonas arctica</name>
    <dbReference type="NCBI Taxonomy" id="2594795"/>
    <lineage>
        <taxon>Bacteria</taxon>
        <taxon>Pseudomonadati</taxon>
        <taxon>Pseudomonadota</taxon>
        <taxon>Betaproteobacteria</taxon>
        <taxon>Neisseriales</taxon>
        <taxon>Chitinibacteraceae</taxon>
        <taxon>Chitinimonas</taxon>
    </lineage>
</organism>
<name>A0A516SKC4_9NEIS</name>
<proteinExistence type="predicted"/>
<accession>A0A516SKC4</accession>
<dbReference type="PANTHER" id="PTHR14226">
    <property type="entry name" value="NEUROPATHY TARGET ESTERASE/SWISS CHEESE D.MELANOGASTER"/>
    <property type="match status" value="1"/>
</dbReference>
<dbReference type="EMBL" id="CP041730">
    <property type="protein sequence ID" value="QDQ28609.1"/>
    <property type="molecule type" value="Genomic_DNA"/>
</dbReference>
<dbReference type="InterPro" id="IPR050301">
    <property type="entry name" value="NTE"/>
</dbReference>
<feature type="active site" description="Proton acceptor" evidence="4">
    <location>
        <position position="228"/>
    </location>
</feature>
<keyword evidence="2 4" id="KW-0442">Lipid degradation</keyword>
<feature type="active site" description="Nucleophile" evidence="4">
    <location>
        <position position="66"/>
    </location>
</feature>
<evidence type="ECO:0000313" key="6">
    <source>
        <dbReference type="EMBL" id="QDQ28609.1"/>
    </source>
</evidence>
<evidence type="ECO:0000256" key="4">
    <source>
        <dbReference type="PROSITE-ProRule" id="PRU01161"/>
    </source>
</evidence>
<dbReference type="KEGG" id="cari:FNU76_20885"/>
<dbReference type="PROSITE" id="PS51635">
    <property type="entry name" value="PNPLA"/>
    <property type="match status" value="1"/>
</dbReference>
<keyword evidence="1 4" id="KW-0378">Hydrolase</keyword>
<protein>
    <submittedName>
        <fullName evidence="6">Patatin-like phospholipase family protein</fullName>
    </submittedName>
</protein>